<dbReference type="PROSITE" id="PS00010">
    <property type="entry name" value="ASX_HYDROXYL"/>
    <property type="match status" value="2"/>
</dbReference>
<dbReference type="GO" id="GO:0005509">
    <property type="term" value="F:calcium ion binding"/>
    <property type="evidence" value="ECO:0007669"/>
    <property type="project" value="InterPro"/>
</dbReference>
<feature type="domain" description="EGF-like" evidence="17">
    <location>
        <begin position="680"/>
        <end position="722"/>
    </location>
</feature>
<organism evidence="21 22">
    <name type="scientific">Ornithorhynchus anatinus</name>
    <name type="common">Duckbill platypus</name>
    <dbReference type="NCBI Taxonomy" id="9258"/>
    <lineage>
        <taxon>Eukaryota</taxon>
        <taxon>Metazoa</taxon>
        <taxon>Chordata</taxon>
        <taxon>Craniata</taxon>
        <taxon>Vertebrata</taxon>
        <taxon>Euteleostomi</taxon>
        <taxon>Mammalia</taxon>
        <taxon>Monotremata</taxon>
        <taxon>Ornithorhynchidae</taxon>
        <taxon>Ornithorhynchus</taxon>
    </lineage>
</organism>
<keyword evidence="7" id="KW-0106">Calcium</keyword>
<keyword evidence="4 12" id="KW-0245">EGF-like domain</keyword>
<evidence type="ECO:0000256" key="1">
    <source>
        <dbReference type="ARBA" id="ARBA00004302"/>
    </source>
</evidence>
<dbReference type="Pfam" id="PF07645">
    <property type="entry name" value="EGF_CA"/>
    <property type="match status" value="3"/>
</dbReference>
<dbReference type="InterPro" id="IPR018097">
    <property type="entry name" value="EGF_Ca-bd_CS"/>
</dbReference>
<dbReference type="AlphaFoldDB" id="A0A6I8NWB4"/>
<evidence type="ECO:0000256" key="10">
    <source>
        <dbReference type="ARBA" id="ARBA00023157"/>
    </source>
</evidence>
<feature type="region of interest" description="Disordered" evidence="15">
    <location>
        <begin position="862"/>
        <end position="892"/>
    </location>
</feature>
<gene>
    <name evidence="21" type="primary">NID2</name>
</gene>
<dbReference type="Gene3D" id="4.10.800.10">
    <property type="entry name" value="Thyroglobulin type-1"/>
    <property type="match status" value="1"/>
</dbReference>
<feature type="domain" description="EGF-like" evidence="17">
    <location>
        <begin position="771"/>
        <end position="807"/>
    </location>
</feature>
<evidence type="ECO:0000256" key="7">
    <source>
        <dbReference type="ARBA" id="ARBA00022837"/>
    </source>
</evidence>
<dbReference type="Gene3D" id="2.120.10.30">
    <property type="entry name" value="TolB, C-terminal domain"/>
    <property type="match status" value="1"/>
</dbReference>
<dbReference type="Pfam" id="PF07474">
    <property type="entry name" value="G2F"/>
    <property type="match status" value="1"/>
</dbReference>
<dbReference type="PROSITE" id="PS51220">
    <property type="entry name" value="NIDO"/>
    <property type="match status" value="1"/>
</dbReference>
<evidence type="ECO:0000256" key="8">
    <source>
        <dbReference type="ARBA" id="ARBA00022869"/>
    </source>
</evidence>
<dbReference type="InterPro" id="IPR009017">
    <property type="entry name" value="GFP"/>
</dbReference>
<dbReference type="Proteomes" id="UP000002279">
    <property type="component" value="Chromosome 14"/>
</dbReference>
<dbReference type="InterPro" id="IPR011042">
    <property type="entry name" value="6-blade_b-propeller_TolB-like"/>
</dbReference>
<keyword evidence="6" id="KW-0677">Repeat</keyword>
<keyword evidence="22" id="KW-1185">Reference proteome</keyword>
<dbReference type="InterPro" id="IPR000033">
    <property type="entry name" value="LDLR_classB_rpt"/>
</dbReference>
<dbReference type="PANTHER" id="PTHR46513">
    <property type="entry name" value="VITELLOGENIN RECEPTOR-LIKE PROTEIN-RELATED-RELATED"/>
    <property type="match status" value="1"/>
</dbReference>
<evidence type="ECO:0000256" key="6">
    <source>
        <dbReference type="ARBA" id="ARBA00022737"/>
    </source>
</evidence>
<dbReference type="Bgee" id="ENSOANG00000013959">
    <property type="expression patterns" value="Expressed in fibroblast and 7 other cell types or tissues"/>
</dbReference>
<evidence type="ECO:0000256" key="12">
    <source>
        <dbReference type="PROSITE-ProRule" id="PRU00076"/>
    </source>
</evidence>
<dbReference type="GO" id="GO:0007160">
    <property type="term" value="P:cell-matrix adhesion"/>
    <property type="evidence" value="ECO:0007669"/>
    <property type="project" value="InterPro"/>
</dbReference>
<keyword evidence="9" id="KW-0130">Cell adhesion</keyword>
<evidence type="ECO:0000256" key="15">
    <source>
        <dbReference type="SAM" id="MobiDB-lite"/>
    </source>
</evidence>
<evidence type="ECO:0000313" key="22">
    <source>
        <dbReference type="Proteomes" id="UP000002279"/>
    </source>
</evidence>
<keyword evidence="8" id="KW-0084">Basement membrane</keyword>
<dbReference type="SUPFAM" id="SSF54511">
    <property type="entry name" value="GFP-like"/>
    <property type="match status" value="1"/>
</dbReference>
<dbReference type="PROSITE" id="PS51162">
    <property type="entry name" value="THYROGLOBULIN_1_2"/>
    <property type="match status" value="1"/>
</dbReference>
<keyword evidence="3" id="KW-0272">Extracellular matrix</keyword>
<evidence type="ECO:0000259" key="20">
    <source>
        <dbReference type="PROSITE" id="PS51220"/>
    </source>
</evidence>
<proteinExistence type="predicted"/>
<dbReference type="Pfam" id="PF00058">
    <property type="entry name" value="Ldl_recept_b"/>
    <property type="match status" value="2"/>
</dbReference>
<dbReference type="SUPFAM" id="SSF57196">
    <property type="entry name" value="EGF/Laminin"/>
    <property type="match status" value="1"/>
</dbReference>
<dbReference type="SUPFAM" id="SSF57610">
    <property type="entry name" value="Thyroglobulin type-1 domain"/>
    <property type="match status" value="1"/>
</dbReference>
<dbReference type="SUPFAM" id="SSF57184">
    <property type="entry name" value="Growth factor receptor domain"/>
    <property type="match status" value="1"/>
</dbReference>
<dbReference type="Ensembl" id="ENSOANT00000047562.1">
    <property type="protein sequence ID" value="ENSOANP00000045205.1"/>
    <property type="gene ID" value="ENSOANG00000013959.2"/>
</dbReference>
<dbReference type="PROSITE" id="PS01187">
    <property type="entry name" value="EGF_CA"/>
    <property type="match status" value="1"/>
</dbReference>
<dbReference type="Gene3D" id="2.10.25.10">
    <property type="entry name" value="Laminin"/>
    <property type="match status" value="4"/>
</dbReference>
<dbReference type="InterPro" id="IPR036857">
    <property type="entry name" value="Thyroglobulin_1_sf"/>
</dbReference>
<dbReference type="InterPro" id="IPR009030">
    <property type="entry name" value="Growth_fac_rcpt_cys_sf"/>
</dbReference>
<evidence type="ECO:0000313" key="21">
    <source>
        <dbReference type="Ensembl" id="ENSOANP00000045205.1"/>
    </source>
</evidence>
<evidence type="ECO:0000256" key="2">
    <source>
        <dbReference type="ARBA" id="ARBA00022525"/>
    </source>
</evidence>
<dbReference type="Pfam" id="PF00086">
    <property type="entry name" value="Thyroglobulin_1"/>
    <property type="match status" value="1"/>
</dbReference>
<dbReference type="SMART" id="SM00682">
    <property type="entry name" value="G2F"/>
    <property type="match status" value="1"/>
</dbReference>
<evidence type="ECO:0000256" key="16">
    <source>
        <dbReference type="SAM" id="SignalP"/>
    </source>
</evidence>
<dbReference type="GeneTree" id="ENSGT00940000157901"/>
<dbReference type="InterPro" id="IPR049883">
    <property type="entry name" value="NOTCH1_EGF-like"/>
</dbReference>
<evidence type="ECO:0000256" key="11">
    <source>
        <dbReference type="ARBA" id="ARBA00023180"/>
    </source>
</evidence>
<feature type="domain" description="EGF-like" evidence="17">
    <location>
        <begin position="727"/>
        <end position="770"/>
    </location>
</feature>
<dbReference type="SMART" id="SM00135">
    <property type="entry name" value="LY"/>
    <property type="match status" value="4"/>
</dbReference>
<comment type="caution">
    <text evidence="12">Lacks conserved residue(s) required for the propagation of feature annotation.</text>
</comment>
<feature type="repeat" description="LDL-receptor class B" evidence="13">
    <location>
        <begin position="1031"/>
        <end position="1075"/>
    </location>
</feature>
<name>A0A6I8NWB4_ORNAN</name>
<feature type="repeat" description="LDL-receptor class B" evidence="13">
    <location>
        <begin position="988"/>
        <end position="1030"/>
    </location>
</feature>
<dbReference type="InterPro" id="IPR006605">
    <property type="entry name" value="G2_nidogen/fibulin_G2F"/>
</dbReference>
<feature type="chain" id="PRO_5026354416" evidence="16">
    <location>
        <begin position="32"/>
        <end position="1148"/>
    </location>
</feature>
<dbReference type="FunFam" id="2.10.25.10:FF:000038">
    <property type="entry name" value="Fibrillin 2"/>
    <property type="match status" value="1"/>
</dbReference>
<evidence type="ECO:0000256" key="5">
    <source>
        <dbReference type="ARBA" id="ARBA00022729"/>
    </source>
</evidence>
<dbReference type="FunFam" id="2.120.10.30:FF:000241">
    <property type="entry name" value="Low-density lipoprotein receptor-related protein 6"/>
    <property type="match status" value="1"/>
</dbReference>
<feature type="domain" description="Nidogen G2 beta-barrel" evidence="18">
    <location>
        <begin position="408"/>
        <end position="636"/>
    </location>
</feature>
<dbReference type="SMART" id="SM00179">
    <property type="entry name" value="EGF_CA"/>
    <property type="match status" value="4"/>
</dbReference>
<evidence type="ECO:0000256" key="9">
    <source>
        <dbReference type="ARBA" id="ARBA00022889"/>
    </source>
</evidence>
<evidence type="ECO:0000259" key="17">
    <source>
        <dbReference type="PROSITE" id="PS50026"/>
    </source>
</evidence>
<dbReference type="InterPro" id="IPR001881">
    <property type="entry name" value="EGF-like_Ca-bd_dom"/>
</dbReference>
<dbReference type="InterPro" id="IPR000742">
    <property type="entry name" value="EGF"/>
</dbReference>
<evidence type="ECO:0000256" key="14">
    <source>
        <dbReference type="PROSITE-ProRule" id="PRU00500"/>
    </source>
</evidence>
<dbReference type="InterPro" id="IPR050778">
    <property type="entry name" value="Cueball_EGF_LRP_Nidogen"/>
</dbReference>
<dbReference type="InterPro" id="IPR000152">
    <property type="entry name" value="EGF-type_Asp/Asn_hydroxyl_site"/>
</dbReference>
<dbReference type="PROSITE" id="PS01186">
    <property type="entry name" value="EGF_2"/>
    <property type="match status" value="2"/>
</dbReference>
<evidence type="ECO:0000259" key="19">
    <source>
        <dbReference type="PROSITE" id="PS51162"/>
    </source>
</evidence>
<sequence>MPLLPPLLIPLLPLLLMPLLLMPLLMPPALALPHQDLFPYGPARADLLLQEGDDETSPVVQLRAPLPFYEAQFGSLYVGTNGIISTQDFPRETQYVDDDFPTDFPAIAPFLSDIDTSNGRGKVYYREDDSEEVLSQAARYVHMGFPSTAAGFTPTRAFVATWEDVGAYEEVTRDQPPSSQLNTFQAVLAYDESDAYALFLYPASGLQFFGTRPKESYNVHLELPARVGFSRGEVDHLKREGPHFSVTSTEQSVKNLYQMSNLGLPGVWAFHIGSSSQLENVVPATSEGTASRPRVGISLRGGRRVALEDRVRGFACFQHKPTWPKRGRPPDGFGDGIGPWHRRRGRWFQSPGVSVPVFTYSASGRETCERNHGQCSQYAFCTDYATGFCCHCQSKYYGDGKHCLPEGMPHRVNGKVSGQLGVGQASVAFDDVDLHAYIVGNDGRAYTAISHIPEPAAPALLPLVPIGGLFGWLFALEKPGYQNGFRIAGAEFTHEMEVSFHPGEEQVHITQTAEGLDPENYLTVRTMIRGRVPAVPENSTLHMGPYEELYRYHSVTSTASREYTLVSGGVERTLSYRVRQNFTYLACGPAGPSRAVPASQQLRVDRVFALYSAGERVLRFAVTSHVGPIEGDADALTVNPCSDGTHTCHGSARCLAGAAGPAYTCECTAGFQGDGRHCEDVDECATGSHHCGPNSHCINSPGSYRCLCHGGSQLAPDGRTCVLVSPPSDPCEDGSHNCGPPDRARCVSHGGGSFSCECLPGYVSDGPDCADVDECAEGRCHHAAACHNSPGSFTCHCQAGYRGDGFQCVPGKPSGLGALVPSARPPHQYVPQCDQLGEFRPLQCHGNSDHCWCVGRDGRELEGTRSRPGVPPPCLPSVAPPTAQPSPRPDVNPPATGTFLLYAQGQQIGYLPLNGTRLQKDSAKTLLSLHGSIVVGIDYDCRDRTVYWTDVAGRLISRTSLEPGSEPETIINSGLMSPEGLTIDYFRRIMFWTDSGLDKIESAKLDGSERRVLFDTDLVNPRAITVDPIRGNLYWTDWNREAPKIEVSSVDGTGRRILVNKDIGLPNALTYDPFSKLICWADAGTKRLECTLPDGTGRRVVQNNLNYPFSIVSYANHFYHTDWRRYRTIGILIMYLSAMCQAPFYVLG</sequence>
<dbReference type="CDD" id="cd00191">
    <property type="entry name" value="TY"/>
    <property type="match status" value="1"/>
</dbReference>
<dbReference type="InterPro" id="IPR003886">
    <property type="entry name" value="NIDO_dom"/>
</dbReference>
<protein>
    <submittedName>
        <fullName evidence="21">Nidogen 2</fullName>
    </submittedName>
</protein>
<dbReference type="SMART" id="SM00181">
    <property type="entry name" value="EGF"/>
    <property type="match status" value="5"/>
</dbReference>
<dbReference type="PROSITE" id="PS50993">
    <property type="entry name" value="NIDOGEN_G2"/>
    <property type="match status" value="1"/>
</dbReference>
<keyword evidence="11" id="KW-0325">Glycoprotein</keyword>
<feature type="domain" description="NIDO" evidence="20">
    <location>
        <begin position="109"/>
        <end position="275"/>
    </location>
</feature>
<reference evidence="21" key="2">
    <citation type="submission" date="2025-08" db="UniProtKB">
        <authorList>
            <consortium name="Ensembl"/>
        </authorList>
    </citation>
    <scope>IDENTIFICATION</scope>
    <source>
        <strain evidence="21">Glennie</strain>
    </source>
</reference>
<feature type="compositionally biased region" description="Pro residues" evidence="15">
    <location>
        <begin position="869"/>
        <end position="892"/>
    </location>
</feature>
<dbReference type="SMART" id="SM00539">
    <property type="entry name" value="NIDO"/>
    <property type="match status" value="1"/>
</dbReference>
<dbReference type="CDD" id="cd00255">
    <property type="entry name" value="nidG2"/>
    <property type="match status" value="1"/>
</dbReference>
<dbReference type="PROSITE" id="PS00484">
    <property type="entry name" value="THYROGLOBULIN_1_1"/>
    <property type="match status" value="1"/>
</dbReference>
<dbReference type="InterPro" id="IPR000716">
    <property type="entry name" value="Thyroglobulin_1"/>
</dbReference>
<evidence type="ECO:0000256" key="13">
    <source>
        <dbReference type="PROSITE-ProRule" id="PRU00461"/>
    </source>
</evidence>
<keyword evidence="2" id="KW-0964">Secreted</keyword>
<dbReference type="PANTHER" id="PTHR46513:SF15">
    <property type="entry name" value="NIDOGEN 2"/>
    <property type="match status" value="1"/>
</dbReference>
<reference evidence="21 22" key="1">
    <citation type="journal article" date="2008" name="Nature">
        <title>Genome analysis of the platypus reveals unique signatures of evolution.</title>
        <authorList>
            <person name="Warren W.C."/>
            <person name="Hillier L.W."/>
            <person name="Marshall Graves J.A."/>
            <person name="Birney E."/>
            <person name="Ponting C.P."/>
            <person name="Grutzner F."/>
            <person name="Belov K."/>
            <person name="Miller W."/>
            <person name="Clarke L."/>
            <person name="Chinwalla A.T."/>
            <person name="Yang S.P."/>
            <person name="Heger A."/>
            <person name="Locke D.P."/>
            <person name="Miethke P."/>
            <person name="Waters P.D."/>
            <person name="Veyrunes F."/>
            <person name="Fulton L."/>
            <person name="Fulton B."/>
            <person name="Graves T."/>
            <person name="Wallis J."/>
            <person name="Puente X.S."/>
            <person name="Lopez-Otin C."/>
            <person name="Ordonez G.R."/>
            <person name="Eichler E.E."/>
            <person name="Chen L."/>
            <person name="Cheng Z."/>
            <person name="Deakin J.E."/>
            <person name="Alsop A."/>
            <person name="Thompson K."/>
            <person name="Kirby P."/>
            <person name="Papenfuss A.T."/>
            <person name="Wakefield M.J."/>
            <person name="Olender T."/>
            <person name="Lancet D."/>
            <person name="Huttley G.A."/>
            <person name="Smit A.F."/>
            <person name="Pask A."/>
            <person name="Temple-Smith P."/>
            <person name="Batzer M.A."/>
            <person name="Walker J.A."/>
            <person name="Konkel M.K."/>
            <person name="Harris R.S."/>
            <person name="Whittington C.M."/>
            <person name="Wong E.S."/>
            <person name="Gemmell N.J."/>
            <person name="Buschiazzo E."/>
            <person name="Vargas Jentzsch I.M."/>
            <person name="Merkel A."/>
            <person name="Schmitz J."/>
            <person name="Zemann A."/>
            <person name="Churakov G."/>
            <person name="Kriegs J.O."/>
            <person name="Brosius J."/>
            <person name="Murchison E.P."/>
            <person name="Sachidanandam R."/>
            <person name="Smith C."/>
            <person name="Hannon G.J."/>
            <person name="Tsend-Ayush E."/>
            <person name="McMillan D."/>
            <person name="Attenborough R."/>
            <person name="Rens W."/>
            <person name="Ferguson-Smith M."/>
            <person name="Lefevre C.M."/>
            <person name="Sharp J.A."/>
            <person name="Nicholas K.R."/>
            <person name="Ray D.A."/>
            <person name="Kube M."/>
            <person name="Reinhardt R."/>
            <person name="Pringle T.H."/>
            <person name="Taylor J."/>
            <person name="Jones R.C."/>
            <person name="Nixon B."/>
            <person name="Dacheux J.L."/>
            <person name="Niwa H."/>
            <person name="Sekita Y."/>
            <person name="Huang X."/>
            <person name="Stark A."/>
            <person name="Kheradpour P."/>
            <person name="Kellis M."/>
            <person name="Flicek P."/>
            <person name="Chen Y."/>
            <person name="Webber C."/>
            <person name="Hardison R."/>
            <person name="Nelson J."/>
            <person name="Hallsworth-Pepin K."/>
            <person name="Delehaunty K."/>
            <person name="Markovic C."/>
            <person name="Minx P."/>
            <person name="Feng Y."/>
            <person name="Kremitzki C."/>
            <person name="Mitreva M."/>
            <person name="Glasscock J."/>
            <person name="Wylie T."/>
            <person name="Wohldmann P."/>
            <person name="Thiru P."/>
            <person name="Nhan M.N."/>
            <person name="Pohl C.S."/>
            <person name="Smith S.M."/>
            <person name="Hou S."/>
            <person name="Nefedov M."/>
            <person name="de Jong P.J."/>
            <person name="Renfree M.B."/>
            <person name="Mardis E.R."/>
            <person name="Wilson R.K."/>
        </authorList>
    </citation>
    <scope>NUCLEOTIDE SEQUENCE [LARGE SCALE GENOMIC DNA]</scope>
    <source>
        <strain evidence="21 22">Glennie</strain>
    </source>
</reference>
<dbReference type="SUPFAM" id="SSF63825">
    <property type="entry name" value="YWTD domain"/>
    <property type="match status" value="1"/>
</dbReference>
<keyword evidence="10 12" id="KW-1015">Disulfide bond</keyword>
<dbReference type="GO" id="GO:0005604">
    <property type="term" value="C:basement membrane"/>
    <property type="evidence" value="ECO:0007669"/>
    <property type="project" value="UniProtKB-SubCell"/>
</dbReference>
<evidence type="ECO:0000256" key="3">
    <source>
        <dbReference type="ARBA" id="ARBA00022530"/>
    </source>
</evidence>
<feature type="disulfide bond" evidence="14">
    <location>
        <begin position="844"/>
        <end position="851"/>
    </location>
</feature>
<dbReference type="Gene3D" id="2.40.155.10">
    <property type="entry name" value="Green fluorescent protein"/>
    <property type="match status" value="1"/>
</dbReference>
<reference evidence="21" key="3">
    <citation type="submission" date="2025-09" db="UniProtKB">
        <authorList>
            <consortium name="Ensembl"/>
        </authorList>
    </citation>
    <scope>IDENTIFICATION</scope>
    <source>
        <strain evidence="21">Glennie</strain>
    </source>
</reference>
<feature type="disulfide bond" evidence="12">
    <location>
        <begin position="648"/>
        <end position="665"/>
    </location>
</feature>
<dbReference type="SMART" id="SM00211">
    <property type="entry name" value="TY"/>
    <property type="match status" value="1"/>
</dbReference>
<dbReference type="PROSITE" id="PS50026">
    <property type="entry name" value="EGF_3"/>
    <property type="match status" value="4"/>
</dbReference>
<feature type="domain" description="Thyroglobulin type-1" evidence="19">
    <location>
        <begin position="783"/>
        <end position="874"/>
    </location>
</feature>
<feature type="signal peptide" evidence="16">
    <location>
        <begin position="1"/>
        <end position="31"/>
    </location>
</feature>
<evidence type="ECO:0000259" key="18">
    <source>
        <dbReference type="PROSITE" id="PS50993"/>
    </source>
</evidence>
<evidence type="ECO:0000256" key="4">
    <source>
        <dbReference type="ARBA" id="ARBA00022536"/>
    </source>
</evidence>
<feature type="repeat" description="LDL-receptor class B" evidence="13">
    <location>
        <begin position="944"/>
        <end position="987"/>
    </location>
</feature>
<dbReference type="Pfam" id="PF06119">
    <property type="entry name" value="NIDO"/>
    <property type="match status" value="1"/>
</dbReference>
<accession>A0A6I8NWB4</accession>
<dbReference type="PROSITE" id="PS51120">
    <property type="entry name" value="LDLRB"/>
    <property type="match status" value="3"/>
</dbReference>
<feature type="domain" description="EGF-like" evidence="17">
    <location>
        <begin position="637"/>
        <end position="679"/>
    </location>
</feature>
<dbReference type="CDD" id="cd00054">
    <property type="entry name" value="EGF_CA"/>
    <property type="match status" value="2"/>
</dbReference>
<comment type="subcellular location">
    <subcellularLocation>
        <location evidence="1">Secreted</location>
        <location evidence="1">Extracellular space</location>
        <location evidence="1">Extracellular matrix</location>
        <location evidence="1">Basement membrane</location>
    </subcellularLocation>
</comment>
<dbReference type="FunFam" id="2.10.25.10:FF:000139">
    <property type="entry name" value="Fibulin-1"/>
    <property type="match status" value="1"/>
</dbReference>
<keyword evidence="5 16" id="KW-0732">Signal</keyword>